<dbReference type="GeneID" id="24127569"/>
<keyword evidence="10" id="KW-1185">Reference proteome</keyword>
<evidence type="ECO:0000256" key="3">
    <source>
        <dbReference type="ARBA" id="ARBA00020983"/>
    </source>
</evidence>
<dbReference type="SUPFAM" id="SSF74788">
    <property type="entry name" value="Cullin repeat-like"/>
    <property type="match status" value="1"/>
</dbReference>
<dbReference type="PANTHER" id="PTHR21311:SF0">
    <property type="entry name" value="CONSERVED OLIGOMERIC GOLGI COMPLEX SUBUNIT 8"/>
    <property type="match status" value="1"/>
</dbReference>
<dbReference type="EMBL" id="KK583203">
    <property type="protein sequence ID" value="KDO29975.1"/>
    <property type="molecule type" value="Genomic_DNA"/>
</dbReference>
<dbReference type="GO" id="GO:0015031">
    <property type="term" value="P:protein transport"/>
    <property type="evidence" value="ECO:0007669"/>
    <property type="project" value="UniProtKB-KW"/>
</dbReference>
<comment type="similarity">
    <text evidence="2">Belongs to the COG8 family.</text>
</comment>
<evidence type="ECO:0000313" key="10">
    <source>
        <dbReference type="Proteomes" id="UP000030745"/>
    </source>
</evidence>
<dbReference type="STRING" id="695850.A0A067CL83"/>
<dbReference type="GO" id="GO:0000139">
    <property type="term" value="C:Golgi membrane"/>
    <property type="evidence" value="ECO:0007669"/>
    <property type="project" value="UniProtKB-SubCell"/>
</dbReference>
<dbReference type="PANTHER" id="PTHR21311">
    <property type="entry name" value="CONSERVED OLIGOMERIC GOLGI COMPLEX COMPONENT 8"/>
    <property type="match status" value="1"/>
</dbReference>
<dbReference type="InterPro" id="IPR007255">
    <property type="entry name" value="COG8"/>
</dbReference>
<dbReference type="KEGG" id="spar:SPRG_05164"/>
<dbReference type="Pfam" id="PF04124">
    <property type="entry name" value="Dor1"/>
    <property type="match status" value="1"/>
</dbReference>
<dbReference type="AlphaFoldDB" id="A0A067CL83"/>
<reference evidence="9 10" key="1">
    <citation type="journal article" date="2013" name="PLoS Genet.">
        <title>Distinctive expansion of potential virulence genes in the genome of the oomycete fish pathogen Saprolegnia parasitica.</title>
        <authorList>
            <person name="Jiang R.H."/>
            <person name="de Bruijn I."/>
            <person name="Haas B.J."/>
            <person name="Belmonte R."/>
            <person name="Lobach L."/>
            <person name="Christie J."/>
            <person name="van den Ackerveken G."/>
            <person name="Bottin A."/>
            <person name="Bulone V."/>
            <person name="Diaz-Moreno S.M."/>
            <person name="Dumas B."/>
            <person name="Fan L."/>
            <person name="Gaulin E."/>
            <person name="Govers F."/>
            <person name="Grenville-Briggs L.J."/>
            <person name="Horner N.R."/>
            <person name="Levin J.Z."/>
            <person name="Mammella M."/>
            <person name="Meijer H.J."/>
            <person name="Morris P."/>
            <person name="Nusbaum C."/>
            <person name="Oome S."/>
            <person name="Phillips A.J."/>
            <person name="van Rooyen D."/>
            <person name="Rzeszutek E."/>
            <person name="Saraiva M."/>
            <person name="Secombes C.J."/>
            <person name="Seidl M.F."/>
            <person name="Snel B."/>
            <person name="Stassen J.H."/>
            <person name="Sykes S."/>
            <person name="Tripathy S."/>
            <person name="van den Berg H."/>
            <person name="Vega-Arreguin J.C."/>
            <person name="Wawra S."/>
            <person name="Young S.K."/>
            <person name="Zeng Q."/>
            <person name="Dieguez-Uribeondo J."/>
            <person name="Russ C."/>
            <person name="Tyler B.M."/>
            <person name="van West P."/>
        </authorList>
    </citation>
    <scope>NUCLEOTIDE SEQUENCE [LARGE SCALE GENOMIC DNA]</scope>
    <source>
        <strain evidence="9 10">CBS 223.65</strain>
    </source>
</reference>
<proteinExistence type="inferred from homology"/>
<dbReference type="VEuPathDB" id="FungiDB:SPRG_05164"/>
<organism evidence="9 10">
    <name type="scientific">Saprolegnia parasitica (strain CBS 223.65)</name>
    <dbReference type="NCBI Taxonomy" id="695850"/>
    <lineage>
        <taxon>Eukaryota</taxon>
        <taxon>Sar</taxon>
        <taxon>Stramenopiles</taxon>
        <taxon>Oomycota</taxon>
        <taxon>Saprolegniomycetes</taxon>
        <taxon>Saprolegniales</taxon>
        <taxon>Saprolegniaceae</taxon>
        <taxon>Saprolegnia</taxon>
    </lineage>
</organism>
<name>A0A067CL83_SAPPC</name>
<dbReference type="GO" id="GO:0006891">
    <property type="term" value="P:intra-Golgi vesicle-mediated transport"/>
    <property type="evidence" value="ECO:0007669"/>
    <property type="project" value="TreeGrafter"/>
</dbReference>
<dbReference type="OrthoDB" id="1661054at2759"/>
<dbReference type="GO" id="GO:0017119">
    <property type="term" value="C:Golgi transport complex"/>
    <property type="evidence" value="ECO:0007669"/>
    <property type="project" value="InterPro"/>
</dbReference>
<accession>A0A067CL83</accession>
<keyword evidence="4" id="KW-0813">Transport</keyword>
<evidence type="ECO:0000256" key="4">
    <source>
        <dbReference type="ARBA" id="ARBA00022448"/>
    </source>
</evidence>
<comment type="subcellular location">
    <subcellularLocation>
        <location evidence="1">Golgi apparatus membrane</location>
        <topology evidence="1">Peripheral membrane protein</topology>
    </subcellularLocation>
</comment>
<dbReference type="RefSeq" id="XP_012199158.1">
    <property type="nucleotide sequence ID" value="XM_012343768.1"/>
</dbReference>
<dbReference type="InterPro" id="IPR016159">
    <property type="entry name" value="Cullin_repeat-like_dom_sf"/>
</dbReference>
<evidence type="ECO:0000256" key="8">
    <source>
        <dbReference type="ARBA" id="ARBA00031347"/>
    </source>
</evidence>
<keyword evidence="5" id="KW-0653">Protein transport</keyword>
<keyword evidence="7" id="KW-0472">Membrane</keyword>
<evidence type="ECO:0000256" key="1">
    <source>
        <dbReference type="ARBA" id="ARBA00004395"/>
    </source>
</evidence>
<evidence type="ECO:0000256" key="2">
    <source>
        <dbReference type="ARBA" id="ARBA00006419"/>
    </source>
</evidence>
<keyword evidence="6" id="KW-0333">Golgi apparatus</keyword>
<dbReference type="OMA" id="QRCIHGV"/>
<evidence type="ECO:0000256" key="5">
    <source>
        <dbReference type="ARBA" id="ARBA00022927"/>
    </source>
</evidence>
<sequence length="510" mass="56594">MLLGQSSQDELLGKPWRLARQMDDVGERLSRLALKNYHVFVQSQQCSQVVTAELQTIAGNVDAVEAALPELLAACSALDTTVHAAAKTNTEIQYILAHHTQLMELLEIPELVEACIASDLLEEALDAIQFAKTLLVDEVAKPTSHAILRSLLREVQEATTTLRSKIIETLQQDLPLAKCLHLVAYLRRADAMWSPVPTGYEEALKHEFLDCRSKWLAHTTQGLATSDPYHHLMQLIDAKRTGWFDLITQYTAIFGHQQVLEKTDTPLCNWAVRLVVDLMVVVDALLPKIDDFGSIASVLEQMLFFAGSLGRVQVDFSSLVLVGFEQHILERISVQWTTAVSDFQASLHAHVQPKAAYSATPIMLASFRQLAMSASQDGPPHALMAFPILAQLTNGMLASFNDLRLCPLNALRVRFSTQLQATLERVAEVLKTFCATTGVAPAHSDDARCLDMQLLKLTQVLHDEWVPYMLQCFDALYSTHVGLPSKLDQVRSTVPKASLIGGSRRVSKRR</sequence>
<evidence type="ECO:0000256" key="7">
    <source>
        <dbReference type="ARBA" id="ARBA00023136"/>
    </source>
</evidence>
<gene>
    <name evidence="9" type="ORF">SPRG_05164</name>
</gene>
<evidence type="ECO:0000313" key="9">
    <source>
        <dbReference type="EMBL" id="KDO29975.1"/>
    </source>
</evidence>
<dbReference type="Proteomes" id="UP000030745">
    <property type="component" value="Unassembled WGS sequence"/>
</dbReference>
<protein>
    <recommendedName>
        <fullName evidence="3">Conserved oligomeric Golgi complex subunit 8</fullName>
    </recommendedName>
    <alternativeName>
        <fullName evidence="8">Component of oligomeric Golgi complex 8</fullName>
    </alternativeName>
</protein>
<evidence type="ECO:0000256" key="6">
    <source>
        <dbReference type="ARBA" id="ARBA00023034"/>
    </source>
</evidence>